<reference evidence="1 2" key="1">
    <citation type="submission" date="2020-07" db="EMBL/GenBank/DDBJ databases">
        <title>Gai3-2, isolated from salt lake.</title>
        <authorList>
            <person name="Cui H."/>
            <person name="Shi X."/>
        </authorList>
    </citation>
    <scope>NUCLEOTIDE SEQUENCE [LARGE SCALE GENOMIC DNA]</scope>
    <source>
        <strain evidence="1 2">Gai3-2</strain>
    </source>
</reference>
<gene>
    <name evidence="1" type="ORF">HUG10_05310</name>
</gene>
<evidence type="ECO:0000313" key="1">
    <source>
        <dbReference type="EMBL" id="QLG26992.1"/>
    </source>
</evidence>
<dbReference type="KEGG" id="halg:HUG10_05310"/>
<name>A0A7D5GB12_9EURY</name>
<proteinExistence type="predicted"/>
<organism evidence="1 2">
    <name type="scientific">Halorarum halophilum</name>
    <dbReference type="NCBI Taxonomy" id="2743090"/>
    <lineage>
        <taxon>Archaea</taxon>
        <taxon>Methanobacteriati</taxon>
        <taxon>Methanobacteriota</taxon>
        <taxon>Stenosarchaea group</taxon>
        <taxon>Halobacteria</taxon>
        <taxon>Halobacteriales</taxon>
        <taxon>Haloferacaceae</taxon>
        <taxon>Halorarum</taxon>
    </lineage>
</organism>
<accession>A0A7D5GB12</accession>
<dbReference type="Proteomes" id="UP000509750">
    <property type="component" value="Chromosome"/>
</dbReference>
<protein>
    <submittedName>
        <fullName evidence="1">Uncharacterized protein</fullName>
    </submittedName>
</protein>
<dbReference type="EMBL" id="CP058529">
    <property type="protein sequence ID" value="QLG26992.1"/>
    <property type="molecule type" value="Genomic_DNA"/>
</dbReference>
<dbReference type="RefSeq" id="WP_179168567.1">
    <property type="nucleotide sequence ID" value="NZ_CP058529.1"/>
</dbReference>
<dbReference type="AlphaFoldDB" id="A0A7D5GB12"/>
<keyword evidence="2" id="KW-1185">Reference proteome</keyword>
<sequence>MSVNHGTVQKRVGLAEYVVHSSPSTGRARGTILTAVCAAAHLVVTIPLYGEATVAP</sequence>
<dbReference type="GeneID" id="56028229"/>
<evidence type="ECO:0000313" key="2">
    <source>
        <dbReference type="Proteomes" id="UP000509750"/>
    </source>
</evidence>